<feature type="transmembrane region" description="Helical" evidence="1">
    <location>
        <begin position="6"/>
        <end position="27"/>
    </location>
</feature>
<keyword evidence="3" id="KW-1185">Reference proteome</keyword>
<evidence type="ECO:0000256" key="1">
    <source>
        <dbReference type="SAM" id="Phobius"/>
    </source>
</evidence>
<keyword evidence="1" id="KW-0812">Transmembrane</keyword>
<evidence type="ECO:0000313" key="2">
    <source>
        <dbReference type="EMBL" id="VEU77815.1"/>
    </source>
</evidence>
<gene>
    <name evidence="2" type="ORF">NCTC10184_00027</name>
</gene>
<evidence type="ECO:0000313" key="3">
    <source>
        <dbReference type="Proteomes" id="UP000290876"/>
    </source>
</evidence>
<sequence>MNKYLIALIVLGVSIAIFAPIFIFLFYRRFQFNKIYKKFLNWEIKLETETNWRTTTIRRFMVLGKNQPKLNLRCDMLKKEHELCEELKYKIKDYLDQLYILYKKYDLKKIKLLDQKYKNVFDNYLKRSKEFHRIDDDVNYNWEIIEQEANFSYQILNSIQNYLEDNKEYLPHSFAEMYAKVKEFRFEVTRLEEEKTTKNIAQVTIEMSENKRKILNFCKKVAKLKQFEYLLYTHIANEIFELKNEFSTADPEFLEVLKSYKQLCDNWIKLHYQIVMNYLEELLGLIKKLKFKKIRNLTSQTTVAQITHQVGVYVAQLETQLQNSKHNFGEKNFNKILQNFTNFKVFITTMSQKTNYSLQDETNLLTFLYELKNFVYKINYFKNYEKIKICSYSNLMNYVQISYGVYLYACSNFKYLEQSAQNKLIFQQTQQAQRDFDDLFEKLVNPETKNVEMIYNSQVWKEKEKTLINFFKLTFKPYFYHSMAKYLIKNSYLIRAQNEKFQQLVVEANAHLQSSNHQEAYRLLALYLKKERKNVQQNSH</sequence>
<dbReference type="OrthoDB" id="398558at2"/>
<dbReference type="KEGG" id="mcob:NCTC10184_00027"/>
<dbReference type="Proteomes" id="UP000290876">
    <property type="component" value="Chromosome"/>
</dbReference>
<reference evidence="2 3" key="1">
    <citation type="submission" date="2019-01" db="EMBL/GenBank/DDBJ databases">
        <authorList>
            <consortium name="Pathogen Informatics"/>
        </authorList>
    </citation>
    <scope>NUCLEOTIDE SEQUENCE [LARGE SCALE GENOMIC DNA]</scope>
    <source>
        <strain evidence="2 3">NCTC10184</strain>
    </source>
</reference>
<organism evidence="2 3">
    <name type="scientific">Mycoplasmopsis columbinasalis</name>
    <dbReference type="NCBI Taxonomy" id="114880"/>
    <lineage>
        <taxon>Bacteria</taxon>
        <taxon>Bacillati</taxon>
        <taxon>Mycoplasmatota</taxon>
        <taxon>Mycoplasmoidales</taxon>
        <taxon>Metamycoplasmataceae</taxon>
        <taxon>Mycoplasmopsis</taxon>
    </lineage>
</organism>
<keyword evidence="1" id="KW-0472">Membrane</keyword>
<protein>
    <submittedName>
        <fullName evidence="2">Uncharacterized protein</fullName>
    </submittedName>
</protein>
<dbReference type="EMBL" id="LR215043">
    <property type="protein sequence ID" value="VEU77815.1"/>
    <property type="molecule type" value="Genomic_DNA"/>
</dbReference>
<accession>A0A449B9H7</accession>
<name>A0A449B9H7_9BACT</name>
<dbReference type="AlphaFoldDB" id="A0A449B9H7"/>
<proteinExistence type="predicted"/>
<keyword evidence="1" id="KW-1133">Transmembrane helix</keyword>
<dbReference type="RefSeq" id="WP_129622680.1">
    <property type="nucleotide sequence ID" value="NZ_LR215043.1"/>
</dbReference>